<dbReference type="SUPFAM" id="SSF51735">
    <property type="entry name" value="NAD(P)-binding Rossmann-fold domains"/>
    <property type="match status" value="1"/>
</dbReference>
<dbReference type="Pfam" id="PF01370">
    <property type="entry name" value="Epimerase"/>
    <property type="match status" value="1"/>
</dbReference>
<dbReference type="RefSeq" id="WP_238202842.1">
    <property type="nucleotide sequence ID" value="NZ_JBHTND010000029.1"/>
</dbReference>
<accession>A0ABW3X469</accession>
<keyword evidence="5" id="KW-1185">Reference proteome</keyword>
<comment type="caution">
    <text evidence="4">The sequence shown here is derived from an EMBL/GenBank/DDBJ whole genome shotgun (WGS) entry which is preliminary data.</text>
</comment>
<evidence type="ECO:0000256" key="1">
    <source>
        <dbReference type="ARBA" id="ARBA00005125"/>
    </source>
</evidence>
<evidence type="ECO:0000313" key="4">
    <source>
        <dbReference type="EMBL" id="MFD1303429.1"/>
    </source>
</evidence>
<dbReference type="PANTHER" id="PTHR43000">
    <property type="entry name" value="DTDP-D-GLUCOSE 4,6-DEHYDRATASE-RELATED"/>
    <property type="match status" value="1"/>
</dbReference>
<gene>
    <name evidence="4" type="ORF">ACFQ4G_17795</name>
</gene>
<dbReference type="InterPro" id="IPR001509">
    <property type="entry name" value="Epimerase_deHydtase"/>
</dbReference>
<feature type="domain" description="NAD-dependent epimerase/dehydratase" evidence="3">
    <location>
        <begin position="3"/>
        <end position="204"/>
    </location>
</feature>
<evidence type="ECO:0000256" key="2">
    <source>
        <dbReference type="ARBA" id="ARBA00007637"/>
    </source>
</evidence>
<reference evidence="5" key="1">
    <citation type="journal article" date="2019" name="Int. J. Syst. Evol. Microbiol.">
        <title>The Global Catalogue of Microorganisms (GCM) 10K type strain sequencing project: providing services to taxonomists for standard genome sequencing and annotation.</title>
        <authorList>
            <consortium name="The Broad Institute Genomics Platform"/>
            <consortium name="The Broad Institute Genome Sequencing Center for Infectious Disease"/>
            <person name="Wu L."/>
            <person name="Ma J."/>
        </authorList>
    </citation>
    <scope>NUCLEOTIDE SEQUENCE [LARGE SCALE GENOMIC DNA]</scope>
    <source>
        <strain evidence="5">CCUG 56108</strain>
    </source>
</reference>
<comment type="similarity">
    <text evidence="2">Belongs to the NAD(P)-dependent epimerase/dehydratase family.</text>
</comment>
<evidence type="ECO:0000259" key="3">
    <source>
        <dbReference type="Pfam" id="PF01370"/>
    </source>
</evidence>
<comment type="pathway">
    <text evidence="1">Bacterial outer membrane biogenesis; LPS O-antigen biosynthesis.</text>
</comment>
<evidence type="ECO:0000313" key="5">
    <source>
        <dbReference type="Proteomes" id="UP001597176"/>
    </source>
</evidence>
<dbReference type="EMBL" id="JBHTND010000029">
    <property type="protein sequence ID" value="MFD1303429.1"/>
    <property type="molecule type" value="Genomic_DNA"/>
</dbReference>
<dbReference type="Proteomes" id="UP001597176">
    <property type="component" value="Unassembled WGS sequence"/>
</dbReference>
<organism evidence="4 5">
    <name type="scientific">Methylobacterium marchantiae</name>
    <dbReference type="NCBI Taxonomy" id="600331"/>
    <lineage>
        <taxon>Bacteria</taxon>
        <taxon>Pseudomonadati</taxon>
        <taxon>Pseudomonadota</taxon>
        <taxon>Alphaproteobacteria</taxon>
        <taxon>Hyphomicrobiales</taxon>
        <taxon>Methylobacteriaceae</taxon>
        <taxon>Methylobacterium</taxon>
    </lineage>
</organism>
<sequence length="288" mass="30130">MRVAITGASGFLGSRVAAALSARGDDVVALLRPSSVAAPGGGSVLRYASADEAGRHVEALAPDVLIHMAAAQGRRGERAAAMVDANVTLGAALLQAMRPGTLFINTDTTLPPEVNLYALTKRQFADLARLLVTQEKSGAHVANAQLQMMYGPGDDPAKFVPSLALQLVENAAPLVTTPATQRRDFIHVDDAIAAVLTLVDARTRLAPWQDVPIGAGRAVPLGDFIARAIAISGFDRPWQKSLPPRPGEPAEMVADTSILRGLGWTPRVTLDDGIAQLIGDARTTAGGR</sequence>
<protein>
    <submittedName>
        <fullName evidence="4">NAD-dependent epimerase/dehydratase family protein</fullName>
    </submittedName>
</protein>
<dbReference type="Gene3D" id="3.40.50.720">
    <property type="entry name" value="NAD(P)-binding Rossmann-like Domain"/>
    <property type="match status" value="1"/>
</dbReference>
<name>A0ABW3X469_9HYPH</name>
<dbReference type="InterPro" id="IPR036291">
    <property type="entry name" value="NAD(P)-bd_dom_sf"/>
</dbReference>
<proteinExistence type="inferred from homology"/>